<gene>
    <name evidence="2" type="ORF">C7A17_23550</name>
</gene>
<reference evidence="2 3" key="1">
    <citation type="submission" date="2018-03" db="EMBL/GenBank/DDBJ databases">
        <title>Complete genome sequence and methylome analysis of Pseudomonas mendocina NEB 698.</title>
        <authorList>
            <person name="Morgan R.D."/>
        </authorList>
    </citation>
    <scope>NUCLEOTIDE SEQUENCE [LARGE SCALE GENOMIC DNA]</scope>
    <source>
        <strain evidence="2 3">NEB698</strain>
    </source>
</reference>
<evidence type="ECO:0000313" key="2">
    <source>
        <dbReference type="EMBL" id="AVO55603.1"/>
    </source>
</evidence>
<feature type="domain" description="DUF2383" evidence="1">
    <location>
        <begin position="7"/>
        <end position="115"/>
    </location>
</feature>
<dbReference type="NCBIfam" id="TIGR02284">
    <property type="entry name" value="PA2169 family four-helix-bundle protein"/>
    <property type="match status" value="1"/>
</dbReference>
<proteinExistence type="predicted"/>
<dbReference type="Pfam" id="PF09537">
    <property type="entry name" value="DUF2383"/>
    <property type="match status" value="1"/>
</dbReference>
<dbReference type="RefSeq" id="WP_106741221.1">
    <property type="nucleotide sequence ID" value="NZ_CP027657.1"/>
</dbReference>
<accession>A0A2R3QV51</accession>
<dbReference type="InterPro" id="IPR011971">
    <property type="entry name" value="CHP02284"/>
</dbReference>
<evidence type="ECO:0000259" key="1">
    <source>
        <dbReference type="Pfam" id="PF09537"/>
    </source>
</evidence>
<dbReference type="Gene3D" id="1.20.1260.10">
    <property type="match status" value="1"/>
</dbReference>
<dbReference type="Proteomes" id="UP000238327">
    <property type="component" value="Chromosome"/>
</dbReference>
<organism evidence="2 3">
    <name type="scientific">Ectopseudomonas mendocina</name>
    <name type="common">Pseudomonas mendocina</name>
    <dbReference type="NCBI Taxonomy" id="300"/>
    <lineage>
        <taxon>Bacteria</taxon>
        <taxon>Pseudomonadati</taxon>
        <taxon>Pseudomonadota</taxon>
        <taxon>Gammaproteobacteria</taxon>
        <taxon>Pseudomonadales</taxon>
        <taxon>Pseudomonadaceae</taxon>
        <taxon>Ectopseudomonas</taxon>
    </lineage>
</organism>
<dbReference type="InterPro" id="IPR012347">
    <property type="entry name" value="Ferritin-like"/>
</dbReference>
<sequence length="161" mass="18520">MPTLDKTITHLNHLQVACMDGQQTCRQLAGSAQAAEVRDFLSERELEYGALIACLHTQITTYGGRPAQHISLVGLWQNCWWYEVKSLIVPVDDRTRLNTALELEIQVRRGFETLLTQELSAEFRQQLAEHHQRALERTRQLQTAREQWPHLGMLKTESGQD</sequence>
<dbReference type="InterPro" id="IPR019052">
    <property type="entry name" value="DUF2383"/>
</dbReference>
<dbReference type="OrthoDB" id="7023379at2"/>
<evidence type="ECO:0000313" key="3">
    <source>
        <dbReference type="Proteomes" id="UP000238327"/>
    </source>
</evidence>
<protein>
    <recommendedName>
        <fullName evidence="1">DUF2383 domain-containing protein</fullName>
    </recommendedName>
</protein>
<name>A0A2R3QV51_ECTME</name>
<dbReference type="EMBL" id="CP027657">
    <property type="protein sequence ID" value="AVO55603.1"/>
    <property type="molecule type" value="Genomic_DNA"/>
</dbReference>
<dbReference type="AlphaFoldDB" id="A0A2R3QV51"/>